<dbReference type="InterPro" id="IPR051231">
    <property type="entry name" value="SOSS-B"/>
</dbReference>
<sequence length="282" mass="32114">MNFRTNKSIQPANNSDYSLLFQAIPPPNQIIIQKIGGLAPGMTNFNIECIIADNTGSCHLRIWGNEADELGAGDLLRLLGASVYLHNGGLLVSKGLQTKMERIGEFATLFVAEPNISLYIYKNENGELLSSHGEGGQANYMRRMQFKFEERPIIQDFGDTQFPPALRYCTALDQVREQQHINQRILQQVALSDEIMLNPSTHKKDQQIHQTIPIQKPAEEHQVEKQHMREQQKDEKAQNYLKQQNESQSQHQRSGSGDKSQHNSSHSKHRNIHSPRNKDKKL</sequence>
<feature type="region of interest" description="Disordered" evidence="2">
    <location>
        <begin position="218"/>
        <end position="282"/>
    </location>
</feature>
<reference evidence="3 4" key="1">
    <citation type="submission" date="2019-03" db="EMBL/GenBank/DDBJ databases">
        <title>Single cell metagenomics reveals metabolic interactions within the superorganism composed of flagellate Streblomastix strix and complex community of Bacteroidetes bacteria on its surface.</title>
        <authorList>
            <person name="Treitli S.C."/>
            <person name="Kolisko M."/>
            <person name="Husnik F."/>
            <person name="Keeling P."/>
            <person name="Hampl V."/>
        </authorList>
    </citation>
    <scope>NUCLEOTIDE SEQUENCE [LARGE SCALE GENOMIC DNA]</scope>
    <source>
        <strain evidence="3">ST1C</strain>
    </source>
</reference>
<dbReference type="GO" id="GO:0000724">
    <property type="term" value="P:double-strand break repair via homologous recombination"/>
    <property type="evidence" value="ECO:0007669"/>
    <property type="project" value="TreeGrafter"/>
</dbReference>
<dbReference type="GO" id="GO:0044818">
    <property type="term" value="P:mitotic G2/M transition checkpoint"/>
    <property type="evidence" value="ECO:0007669"/>
    <property type="project" value="TreeGrafter"/>
</dbReference>
<accession>A0A5J4WAD8</accession>
<dbReference type="PANTHER" id="PTHR13356:SF0">
    <property type="entry name" value="SOSS COMPLEX SUBUNIT B HOMOLOG"/>
    <property type="match status" value="1"/>
</dbReference>
<organism evidence="3 4">
    <name type="scientific">Streblomastix strix</name>
    <dbReference type="NCBI Taxonomy" id="222440"/>
    <lineage>
        <taxon>Eukaryota</taxon>
        <taxon>Metamonada</taxon>
        <taxon>Preaxostyla</taxon>
        <taxon>Oxymonadida</taxon>
        <taxon>Streblomastigidae</taxon>
        <taxon>Streblomastix</taxon>
    </lineage>
</organism>
<feature type="compositionally biased region" description="Basic residues" evidence="2">
    <location>
        <begin position="265"/>
        <end position="282"/>
    </location>
</feature>
<dbReference type="GO" id="GO:0003677">
    <property type="term" value="F:DNA binding"/>
    <property type="evidence" value="ECO:0007669"/>
    <property type="project" value="UniProtKB-KW"/>
</dbReference>
<evidence type="ECO:0000313" key="4">
    <source>
        <dbReference type="Proteomes" id="UP000324800"/>
    </source>
</evidence>
<dbReference type="GO" id="GO:0010212">
    <property type="term" value="P:response to ionizing radiation"/>
    <property type="evidence" value="ECO:0007669"/>
    <property type="project" value="TreeGrafter"/>
</dbReference>
<gene>
    <name evidence="3" type="ORF">EZS28_012860</name>
</gene>
<dbReference type="Proteomes" id="UP000324800">
    <property type="component" value="Unassembled WGS sequence"/>
</dbReference>
<evidence type="ECO:0000313" key="3">
    <source>
        <dbReference type="EMBL" id="KAA6391615.1"/>
    </source>
</evidence>
<feature type="compositionally biased region" description="Polar residues" evidence="2">
    <location>
        <begin position="240"/>
        <end position="264"/>
    </location>
</feature>
<comment type="caution">
    <text evidence="3">The sequence shown here is derived from an EMBL/GenBank/DDBJ whole genome shotgun (WGS) entry which is preliminary data.</text>
</comment>
<evidence type="ECO:0000256" key="2">
    <source>
        <dbReference type="SAM" id="MobiDB-lite"/>
    </source>
</evidence>
<keyword evidence="1" id="KW-0238">DNA-binding</keyword>
<dbReference type="AlphaFoldDB" id="A0A5J4WAD8"/>
<dbReference type="SUPFAM" id="SSF50249">
    <property type="entry name" value="Nucleic acid-binding proteins"/>
    <property type="match status" value="1"/>
</dbReference>
<dbReference type="Gene3D" id="2.40.50.140">
    <property type="entry name" value="Nucleic acid-binding proteins"/>
    <property type="match status" value="1"/>
</dbReference>
<dbReference type="EMBL" id="SNRW01002822">
    <property type="protein sequence ID" value="KAA6391615.1"/>
    <property type="molecule type" value="Genomic_DNA"/>
</dbReference>
<dbReference type="InterPro" id="IPR012340">
    <property type="entry name" value="NA-bd_OB-fold"/>
</dbReference>
<name>A0A5J4WAD8_9EUKA</name>
<evidence type="ECO:0000256" key="1">
    <source>
        <dbReference type="ARBA" id="ARBA00023125"/>
    </source>
</evidence>
<feature type="compositionally biased region" description="Basic and acidic residues" evidence="2">
    <location>
        <begin position="218"/>
        <end position="237"/>
    </location>
</feature>
<protein>
    <submittedName>
        <fullName evidence="3">Uncharacterized protein</fullName>
    </submittedName>
</protein>
<dbReference type="PANTHER" id="PTHR13356">
    <property type="entry name" value="OB FOLD NUCLEIC ACID BINDING PROTEIN-RELATED"/>
    <property type="match status" value="1"/>
</dbReference>
<dbReference type="GO" id="GO:0070876">
    <property type="term" value="C:SOSS complex"/>
    <property type="evidence" value="ECO:0007669"/>
    <property type="project" value="TreeGrafter"/>
</dbReference>
<dbReference type="OrthoDB" id="295715at2759"/>
<proteinExistence type="predicted"/>